<reference evidence="4" key="2">
    <citation type="submission" date="2021-04" db="EMBL/GenBank/DDBJ databases">
        <authorList>
            <person name="Gilroy R."/>
        </authorList>
    </citation>
    <scope>NUCLEOTIDE SEQUENCE</scope>
    <source>
        <strain evidence="4">ChiHjej9B8-13557</strain>
    </source>
</reference>
<feature type="transmembrane region" description="Helical" evidence="2">
    <location>
        <begin position="136"/>
        <end position="158"/>
    </location>
</feature>
<feature type="transmembrane region" description="Helical" evidence="2">
    <location>
        <begin position="227"/>
        <end position="249"/>
    </location>
</feature>
<feature type="domain" description="HTH cro/C1-type" evidence="3">
    <location>
        <begin position="7"/>
        <end position="61"/>
    </location>
</feature>
<dbReference type="InterPro" id="IPR001387">
    <property type="entry name" value="Cro/C1-type_HTH"/>
</dbReference>
<feature type="transmembrane region" description="Helical" evidence="2">
    <location>
        <begin position="307"/>
        <end position="326"/>
    </location>
</feature>
<dbReference type="Pfam" id="PF01381">
    <property type="entry name" value="HTH_3"/>
    <property type="match status" value="1"/>
</dbReference>
<keyword evidence="1" id="KW-0238">DNA-binding</keyword>
<dbReference type="CDD" id="cd00093">
    <property type="entry name" value="HTH_XRE"/>
    <property type="match status" value="1"/>
</dbReference>
<feature type="transmembrane region" description="Helical" evidence="2">
    <location>
        <begin position="102"/>
        <end position="124"/>
    </location>
</feature>
<evidence type="ECO:0000256" key="1">
    <source>
        <dbReference type="ARBA" id="ARBA00023125"/>
    </source>
</evidence>
<sequence>MILADKIIALRKKAGWSQEELARQLDVSRQSVSKWEGAQSVPDMERVLQLSRLFGVSTDYLLKDEMECPGTAPLPDEAGALRRVTMEEAAAYLERGWRNAPWMGLATLLCIISPTPLLMLAGLSRTPGLPLGEQTAVGLGIIALVTLVAAAVALFLICDARGAELRFLEKEPFETEYGVAGMVRERRKAFRPRCTRLNITGVVLCILSVVPVFAVTAALPAGAEDGLWYAAAVCCLLWLAGMGVFAFVYGGTCWEATECLLEEGDYTRRNKARRHLVEAVSMAYWLVVTAGYLAYSLTTGSWEHSWAVWPVAGLLYGAAMAFLNLLDAPRREGEG</sequence>
<feature type="transmembrane region" description="Helical" evidence="2">
    <location>
        <begin position="276"/>
        <end position="295"/>
    </location>
</feature>
<reference evidence="4" key="1">
    <citation type="journal article" date="2021" name="PeerJ">
        <title>Extensive microbial diversity within the chicken gut microbiome revealed by metagenomics and culture.</title>
        <authorList>
            <person name="Gilroy R."/>
            <person name="Ravi A."/>
            <person name="Getino M."/>
            <person name="Pursley I."/>
            <person name="Horton D.L."/>
            <person name="Alikhan N.F."/>
            <person name="Baker D."/>
            <person name="Gharbi K."/>
            <person name="Hall N."/>
            <person name="Watson M."/>
            <person name="Adriaenssens E.M."/>
            <person name="Foster-Nyarko E."/>
            <person name="Jarju S."/>
            <person name="Secka A."/>
            <person name="Antonio M."/>
            <person name="Oren A."/>
            <person name="Chaudhuri R.R."/>
            <person name="La Ragione R."/>
            <person name="Hildebrand F."/>
            <person name="Pallen M.J."/>
        </authorList>
    </citation>
    <scope>NUCLEOTIDE SEQUENCE</scope>
    <source>
        <strain evidence="4">ChiHjej9B8-13557</strain>
    </source>
</reference>
<accession>A0A9D2S6W9</accession>
<dbReference type="AlphaFoldDB" id="A0A9D2S6W9"/>
<keyword evidence="2" id="KW-1133">Transmembrane helix</keyword>
<feature type="transmembrane region" description="Helical" evidence="2">
    <location>
        <begin position="197"/>
        <end position="221"/>
    </location>
</feature>
<keyword evidence="2" id="KW-0472">Membrane</keyword>
<keyword evidence="2" id="KW-0812">Transmembrane</keyword>
<proteinExistence type="predicted"/>
<evidence type="ECO:0000313" key="5">
    <source>
        <dbReference type="Proteomes" id="UP000824211"/>
    </source>
</evidence>
<dbReference type="Proteomes" id="UP000824211">
    <property type="component" value="Unassembled WGS sequence"/>
</dbReference>
<dbReference type="PROSITE" id="PS50943">
    <property type="entry name" value="HTH_CROC1"/>
    <property type="match status" value="1"/>
</dbReference>
<name>A0A9D2S6W9_9FIRM</name>
<protein>
    <submittedName>
        <fullName evidence="4">Helix-turn-helix domain-containing protein</fullName>
    </submittedName>
</protein>
<dbReference type="SMART" id="SM00530">
    <property type="entry name" value="HTH_XRE"/>
    <property type="match status" value="1"/>
</dbReference>
<dbReference type="SUPFAM" id="SSF47413">
    <property type="entry name" value="lambda repressor-like DNA-binding domains"/>
    <property type="match status" value="1"/>
</dbReference>
<evidence type="ECO:0000313" key="4">
    <source>
        <dbReference type="EMBL" id="HJB58186.1"/>
    </source>
</evidence>
<comment type="caution">
    <text evidence="4">The sequence shown here is derived from an EMBL/GenBank/DDBJ whole genome shotgun (WGS) entry which is preliminary data.</text>
</comment>
<dbReference type="Gene3D" id="1.10.260.40">
    <property type="entry name" value="lambda repressor-like DNA-binding domains"/>
    <property type="match status" value="1"/>
</dbReference>
<dbReference type="PANTHER" id="PTHR46558:SF13">
    <property type="entry name" value="HTH-TYPE TRANSCRIPTIONAL REGULATOR IMMR"/>
    <property type="match status" value="1"/>
</dbReference>
<dbReference type="EMBL" id="DWXX01000015">
    <property type="protein sequence ID" value="HJB58186.1"/>
    <property type="molecule type" value="Genomic_DNA"/>
</dbReference>
<organism evidence="4 5">
    <name type="scientific">Candidatus Faecalibacterium faecipullorum</name>
    <dbReference type="NCBI Taxonomy" id="2838578"/>
    <lineage>
        <taxon>Bacteria</taxon>
        <taxon>Bacillati</taxon>
        <taxon>Bacillota</taxon>
        <taxon>Clostridia</taxon>
        <taxon>Eubacteriales</taxon>
        <taxon>Oscillospiraceae</taxon>
        <taxon>Faecalibacterium</taxon>
    </lineage>
</organism>
<gene>
    <name evidence="4" type="ORF">H9771_00765</name>
</gene>
<dbReference type="GO" id="GO:0003677">
    <property type="term" value="F:DNA binding"/>
    <property type="evidence" value="ECO:0007669"/>
    <property type="project" value="UniProtKB-KW"/>
</dbReference>
<dbReference type="PANTHER" id="PTHR46558">
    <property type="entry name" value="TRACRIPTIONAL REGULATORY PROTEIN-RELATED-RELATED"/>
    <property type="match status" value="1"/>
</dbReference>
<evidence type="ECO:0000259" key="3">
    <source>
        <dbReference type="PROSITE" id="PS50943"/>
    </source>
</evidence>
<dbReference type="InterPro" id="IPR010982">
    <property type="entry name" value="Lambda_DNA-bd_dom_sf"/>
</dbReference>
<evidence type="ECO:0000256" key="2">
    <source>
        <dbReference type="SAM" id="Phobius"/>
    </source>
</evidence>